<dbReference type="Gene3D" id="3.40.50.360">
    <property type="match status" value="1"/>
</dbReference>
<evidence type="ECO:0000313" key="2">
    <source>
        <dbReference type="EMBL" id="ADN36858.1"/>
    </source>
</evidence>
<protein>
    <submittedName>
        <fullName evidence="2">Beta-lactamase domain protein</fullName>
    </submittedName>
</protein>
<dbReference type="GO" id="GO:0010181">
    <property type="term" value="F:FMN binding"/>
    <property type="evidence" value="ECO:0007669"/>
    <property type="project" value="InterPro"/>
</dbReference>
<dbReference type="Proteomes" id="UP000006565">
    <property type="component" value="Chromosome"/>
</dbReference>
<dbReference type="SMART" id="SM00849">
    <property type="entry name" value="Lactamase_B"/>
    <property type="match status" value="1"/>
</dbReference>
<dbReference type="InterPro" id="IPR016440">
    <property type="entry name" value="Rubredoxin-O_OxRdtase"/>
</dbReference>
<dbReference type="InterPro" id="IPR045761">
    <property type="entry name" value="ODP_dom"/>
</dbReference>
<dbReference type="InterPro" id="IPR001279">
    <property type="entry name" value="Metallo-B-lactamas"/>
</dbReference>
<dbReference type="PIRSF" id="PIRSF005243">
    <property type="entry name" value="ROO"/>
    <property type="match status" value="1"/>
</dbReference>
<dbReference type="CDD" id="cd07709">
    <property type="entry name" value="flavodiiron_proteins_MBL-fold"/>
    <property type="match status" value="1"/>
</dbReference>
<evidence type="ECO:0000259" key="1">
    <source>
        <dbReference type="PROSITE" id="PS50902"/>
    </source>
</evidence>
<dbReference type="GO" id="GO:0016491">
    <property type="term" value="F:oxidoreductase activity"/>
    <property type="evidence" value="ECO:0007669"/>
    <property type="project" value="InterPro"/>
</dbReference>
<name>E1RJX4_METP4</name>
<dbReference type="SUPFAM" id="SSF56281">
    <property type="entry name" value="Metallo-hydrolase/oxidoreductase"/>
    <property type="match status" value="1"/>
</dbReference>
<reference evidence="2 3" key="1">
    <citation type="journal article" date="2010" name="Stand. Genomic Sci.">
        <title>Complete genome sequence of Methanoplanus petrolearius type strain (SEBR 4847).</title>
        <authorList>
            <person name="Brambilla E."/>
            <person name="Djao O.D."/>
            <person name="Daligault H."/>
            <person name="Lapidus A."/>
            <person name="Lucas S."/>
            <person name="Hammon N."/>
            <person name="Nolan M."/>
            <person name="Tice H."/>
            <person name="Cheng J.F."/>
            <person name="Han C."/>
            <person name="Tapia R."/>
            <person name="Goodwin L."/>
            <person name="Pitluck S."/>
            <person name="Liolios K."/>
            <person name="Ivanova N."/>
            <person name="Mavromatis K."/>
            <person name="Mikhailova N."/>
            <person name="Pati A."/>
            <person name="Chen A."/>
            <person name="Palaniappan K."/>
            <person name="Land M."/>
            <person name="Hauser L."/>
            <person name="Chang Y.J."/>
            <person name="Jeffries C.D."/>
            <person name="Rohde M."/>
            <person name="Spring S."/>
            <person name="Sikorski J."/>
            <person name="Goker M."/>
            <person name="Woyke T."/>
            <person name="Bristow J."/>
            <person name="Eisen J.A."/>
            <person name="Markowitz V."/>
            <person name="Hugenholtz P."/>
            <person name="Kyrpides N.C."/>
            <person name="Klenk H.P."/>
        </authorList>
    </citation>
    <scope>NUCLEOTIDE SEQUENCE [LARGE SCALE GENOMIC DNA]</scope>
    <source>
        <strain evidence="3">DSM 11571 / OCM 486 / SEBR 4847</strain>
    </source>
</reference>
<dbReference type="SUPFAM" id="SSF52218">
    <property type="entry name" value="Flavoproteins"/>
    <property type="match status" value="1"/>
</dbReference>
<dbReference type="PANTHER" id="PTHR43717:SF1">
    <property type="entry name" value="ANAEROBIC NITRIC OXIDE REDUCTASE FLAVORUBREDOXIN"/>
    <property type="match status" value="1"/>
</dbReference>
<dbReference type="Gene3D" id="3.60.15.10">
    <property type="entry name" value="Ribonuclease Z/Hydroxyacylglutathione hydrolase-like"/>
    <property type="match status" value="1"/>
</dbReference>
<evidence type="ECO:0000313" key="3">
    <source>
        <dbReference type="Proteomes" id="UP000006565"/>
    </source>
</evidence>
<dbReference type="Pfam" id="PF19583">
    <property type="entry name" value="ODP"/>
    <property type="match status" value="1"/>
</dbReference>
<dbReference type="RefSeq" id="WP_013330035.1">
    <property type="nucleotide sequence ID" value="NC_014507.1"/>
</dbReference>
<dbReference type="PANTHER" id="PTHR43717">
    <property type="entry name" value="ANAEROBIC NITRIC OXIDE REDUCTASE FLAVORUBREDOXIN"/>
    <property type="match status" value="1"/>
</dbReference>
<dbReference type="EMBL" id="CP002117">
    <property type="protein sequence ID" value="ADN36858.1"/>
    <property type="molecule type" value="Genomic_DNA"/>
</dbReference>
<dbReference type="InterPro" id="IPR008254">
    <property type="entry name" value="Flavodoxin/NO_synth"/>
</dbReference>
<dbReference type="HOGENOM" id="CLU_017490_0_0_2"/>
<dbReference type="GO" id="GO:0046872">
    <property type="term" value="F:metal ion binding"/>
    <property type="evidence" value="ECO:0007669"/>
    <property type="project" value="InterPro"/>
</dbReference>
<feature type="domain" description="Flavodoxin-like" evidence="1">
    <location>
        <begin position="248"/>
        <end position="385"/>
    </location>
</feature>
<dbReference type="InterPro" id="IPR029039">
    <property type="entry name" value="Flavoprotein-like_sf"/>
</dbReference>
<accession>E1RJX4</accession>
<sequence>MAVREIKEGIYSVGVIDWDRQVFDELVPLPEGTTYSSYLVKGSEKTALIDTVDAEFEEEFITNLARSELDGIDYIIVNHTEQDHSGALMVFLELFPGVKIITSARGADLLEVLHQIPKFRIQVVEDGDTLSLGDKTLEFMITPWVHWPDTMMTYVREDKVLFSCDLFGAHYACSDLFVSEKCRHTLLAKRYFAEIMMPFRSKVTEYIERLSGYEISFIAPSHGPCYDDPAYILDLYTEWCTGDLKNKVIIPYISMHGSTKKMVMYLTEALIRRNVGVRPYDVGRADTGQLAMDLVDAATIIIATPTVLTGPHPRIANIAFIANIIKPKAKFVGIIGSYGWGGKTLKDLANIMNKLEAEMFEPVYIKGLPSEDVYKSLEDLADEILKKHKDEKIV</sequence>
<organism evidence="2 3">
    <name type="scientific">Methanolacinia petrolearia (strain DSM 11571 / OCM 486 / SEBR 4847)</name>
    <name type="common">Methanoplanus petrolearius</name>
    <dbReference type="NCBI Taxonomy" id="679926"/>
    <lineage>
        <taxon>Archaea</taxon>
        <taxon>Methanobacteriati</taxon>
        <taxon>Methanobacteriota</taxon>
        <taxon>Stenosarchaea group</taxon>
        <taxon>Methanomicrobia</taxon>
        <taxon>Methanomicrobiales</taxon>
        <taxon>Methanomicrobiaceae</taxon>
        <taxon>Methanolacinia</taxon>
    </lineage>
</organism>
<dbReference type="OrthoDB" id="6433at2157"/>
<dbReference type="InterPro" id="IPR036866">
    <property type="entry name" value="RibonucZ/Hydroxyglut_hydro"/>
</dbReference>
<proteinExistence type="predicted"/>
<dbReference type="GO" id="GO:0009055">
    <property type="term" value="F:electron transfer activity"/>
    <property type="evidence" value="ECO:0007669"/>
    <property type="project" value="InterPro"/>
</dbReference>
<dbReference type="STRING" id="679926.Mpet_2110"/>
<gene>
    <name evidence="2" type="ordered locus">Mpet_2110</name>
</gene>
<keyword evidence="3" id="KW-1185">Reference proteome</keyword>
<dbReference type="AlphaFoldDB" id="E1RJX4"/>
<dbReference type="KEGG" id="mpi:Mpet_2110"/>
<dbReference type="PROSITE" id="PS50902">
    <property type="entry name" value="FLAVODOXIN_LIKE"/>
    <property type="match status" value="1"/>
</dbReference>
<dbReference type="eggNOG" id="arCOG00509">
    <property type="taxonomic scope" value="Archaea"/>
</dbReference>
<dbReference type="GeneID" id="9744592"/>